<protein>
    <submittedName>
        <fullName evidence="1">DNA-binding protein</fullName>
    </submittedName>
</protein>
<dbReference type="Proteomes" id="UP000281128">
    <property type="component" value="Unassembled WGS sequence"/>
</dbReference>
<name>A0A3A8ASV5_9RHOB</name>
<evidence type="ECO:0000313" key="1">
    <source>
        <dbReference type="EMBL" id="RKF14237.1"/>
    </source>
</evidence>
<comment type="caution">
    <text evidence="1">The sequence shown here is derived from an EMBL/GenBank/DDBJ whole genome shotgun (WGS) entry which is preliminary data.</text>
</comment>
<evidence type="ECO:0000313" key="2">
    <source>
        <dbReference type="Proteomes" id="UP000281128"/>
    </source>
</evidence>
<reference evidence="1 2" key="1">
    <citation type="submission" date="2018-09" db="EMBL/GenBank/DDBJ databases">
        <title>Roseovarius spongiae sp. nov., isolated from a marine sponge.</title>
        <authorList>
            <person name="Zhuang L."/>
            <person name="Luo L."/>
        </authorList>
    </citation>
    <scope>NUCLEOTIDE SEQUENCE [LARGE SCALE GENOMIC DNA]</scope>
    <source>
        <strain evidence="1 2">HN-E21</strain>
    </source>
</reference>
<accession>A0A3A8ASV5</accession>
<dbReference type="Gene3D" id="1.10.238.160">
    <property type="match status" value="1"/>
</dbReference>
<sequence>MWRWRRHGDLPAAVKLGGTTTRWRLSDIEEWAGRLVSGFTTSFDFRAQVATAI</sequence>
<keyword evidence="1" id="KW-0238">DNA-binding</keyword>
<proteinExistence type="predicted"/>
<keyword evidence="2" id="KW-1185">Reference proteome</keyword>
<dbReference type="OrthoDB" id="8452166at2"/>
<organism evidence="1 2">
    <name type="scientific">Roseovarius spongiae</name>
    <dbReference type="NCBI Taxonomy" id="2320272"/>
    <lineage>
        <taxon>Bacteria</taxon>
        <taxon>Pseudomonadati</taxon>
        <taxon>Pseudomonadota</taxon>
        <taxon>Alphaproteobacteria</taxon>
        <taxon>Rhodobacterales</taxon>
        <taxon>Roseobacteraceae</taxon>
        <taxon>Roseovarius</taxon>
    </lineage>
</organism>
<dbReference type="EMBL" id="RAPE01000003">
    <property type="protein sequence ID" value="RKF14237.1"/>
    <property type="molecule type" value="Genomic_DNA"/>
</dbReference>
<gene>
    <name evidence="1" type="ORF">D6850_13540</name>
</gene>
<dbReference type="GO" id="GO:0003677">
    <property type="term" value="F:DNA binding"/>
    <property type="evidence" value="ECO:0007669"/>
    <property type="project" value="UniProtKB-KW"/>
</dbReference>
<dbReference type="AlphaFoldDB" id="A0A3A8ASV5"/>